<comment type="caution">
    <text evidence="2">The sequence shown here is derived from an EMBL/GenBank/DDBJ whole genome shotgun (WGS) entry which is preliminary data.</text>
</comment>
<dbReference type="EMBL" id="JAQIIO010000002">
    <property type="protein sequence ID" value="MDA5093605.1"/>
    <property type="molecule type" value="Genomic_DNA"/>
</dbReference>
<proteinExistence type="predicted"/>
<accession>A0ABT4VZC9</accession>
<dbReference type="Proteomes" id="UP001528040">
    <property type="component" value="Unassembled WGS sequence"/>
</dbReference>
<evidence type="ECO:0000313" key="3">
    <source>
        <dbReference type="Proteomes" id="UP001528040"/>
    </source>
</evidence>
<sequence>MRIFKSICFVSLFAAVLFGGTQQAHADDLIGAYVAYIGPQDLTNSKGARLREPWQILRQDRANYHRYGISQSGDEWDPFFGSIDNRAVMEKMVMNGKIDPRAARNLVEGGATVFVRIYGRGSLGTSVHVTVAK</sequence>
<keyword evidence="3" id="KW-1185">Reference proteome</keyword>
<reference evidence="2 3" key="1">
    <citation type="submission" date="2023-01" db="EMBL/GenBank/DDBJ databases">
        <authorList>
            <person name="Yoon J.-W."/>
        </authorList>
    </citation>
    <scope>NUCLEOTIDE SEQUENCE [LARGE SCALE GENOMIC DNA]</scope>
    <source>
        <strain evidence="2 3">KMU-50</strain>
    </source>
</reference>
<evidence type="ECO:0000313" key="2">
    <source>
        <dbReference type="EMBL" id="MDA5093605.1"/>
    </source>
</evidence>
<keyword evidence="1" id="KW-0732">Signal</keyword>
<evidence type="ECO:0000256" key="1">
    <source>
        <dbReference type="SAM" id="SignalP"/>
    </source>
</evidence>
<feature type="chain" id="PRO_5045958753" evidence="1">
    <location>
        <begin position="27"/>
        <end position="133"/>
    </location>
</feature>
<dbReference type="RefSeq" id="WP_271053288.1">
    <property type="nucleotide sequence ID" value="NZ_JAQIIO010000002.1"/>
</dbReference>
<name>A0ABT4VZC9_9RHOB</name>
<protein>
    <submittedName>
        <fullName evidence="2">Uncharacterized protein</fullName>
    </submittedName>
</protein>
<feature type="signal peptide" evidence="1">
    <location>
        <begin position="1"/>
        <end position="26"/>
    </location>
</feature>
<organism evidence="2 3">
    <name type="scientific">Aliiroseovarius salicola</name>
    <dbReference type="NCBI Taxonomy" id="3009082"/>
    <lineage>
        <taxon>Bacteria</taxon>
        <taxon>Pseudomonadati</taxon>
        <taxon>Pseudomonadota</taxon>
        <taxon>Alphaproteobacteria</taxon>
        <taxon>Rhodobacterales</taxon>
        <taxon>Paracoccaceae</taxon>
        <taxon>Aliiroseovarius</taxon>
    </lineage>
</organism>
<gene>
    <name evidence="2" type="ORF">O2N63_05825</name>
</gene>